<dbReference type="InterPro" id="IPR013784">
    <property type="entry name" value="Carb-bd-like_fold"/>
</dbReference>
<name>A0A3Q9FUT5_9BACT</name>
<dbReference type="InterPro" id="IPR002044">
    <property type="entry name" value="CBM20"/>
</dbReference>
<keyword evidence="1" id="KW-0732">Signal</keyword>
<dbReference type="SUPFAM" id="SSF49373">
    <property type="entry name" value="Invasin/intimin cell-adhesion fragments"/>
    <property type="match status" value="1"/>
</dbReference>
<dbReference type="SMART" id="SM01065">
    <property type="entry name" value="CBM_2"/>
    <property type="match status" value="8"/>
</dbReference>
<feature type="chain" id="PRO_5018708901" evidence="1">
    <location>
        <begin position="19"/>
        <end position="2044"/>
    </location>
</feature>
<reference evidence="3 4" key="1">
    <citation type="submission" date="2018-12" db="EMBL/GenBank/DDBJ databases">
        <title>Flammeovirga pectinis sp. nov., isolated from the gut of the Korean scallop, Patinopecten yessoensis.</title>
        <authorList>
            <person name="Bae J.-W."/>
            <person name="Jeong Y.-S."/>
            <person name="Kang W."/>
        </authorList>
    </citation>
    <scope>NUCLEOTIDE SEQUENCE [LARGE SCALE GENOMIC DNA]</scope>
    <source>
        <strain evidence="3 4">L12M1</strain>
    </source>
</reference>
<evidence type="ECO:0000256" key="1">
    <source>
        <dbReference type="SAM" id="SignalP"/>
    </source>
</evidence>
<dbReference type="GO" id="GO:2001070">
    <property type="term" value="F:starch binding"/>
    <property type="evidence" value="ECO:0007669"/>
    <property type="project" value="InterPro"/>
</dbReference>
<dbReference type="Pfam" id="PF02368">
    <property type="entry name" value="Big_2"/>
    <property type="match status" value="1"/>
</dbReference>
<dbReference type="Pfam" id="PF00686">
    <property type="entry name" value="CBM_20"/>
    <property type="match status" value="1"/>
</dbReference>
<keyword evidence="4" id="KW-1185">Reference proteome</keyword>
<organism evidence="3 4">
    <name type="scientific">Flammeovirga pectinis</name>
    <dbReference type="NCBI Taxonomy" id="2494373"/>
    <lineage>
        <taxon>Bacteria</taxon>
        <taxon>Pseudomonadati</taxon>
        <taxon>Bacteroidota</taxon>
        <taxon>Cytophagia</taxon>
        <taxon>Cytophagales</taxon>
        <taxon>Flammeovirgaceae</taxon>
        <taxon>Flammeovirga</taxon>
    </lineage>
</organism>
<feature type="domain" description="CBM20" evidence="2">
    <location>
        <begin position="1537"/>
        <end position="1658"/>
    </location>
</feature>
<feature type="domain" description="CBM20" evidence="2">
    <location>
        <begin position="987"/>
        <end position="1098"/>
    </location>
</feature>
<dbReference type="InterPro" id="IPR003343">
    <property type="entry name" value="Big_2"/>
</dbReference>
<dbReference type="Gene3D" id="2.60.40.1080">
    <property type="match status" value="1"/>
</dbReference>
<dbReference type="SMART" id="SM00635">
    <property type="entry name" value="BID_2"/>
    <property type="match status" value="1"/>
</dbReference>
<proteinExistence type="predicted"/>
<feature type="domain" description="CBM20" evidence="2">
    <location>
        <begin position="654"/>
        <end position="765"/>
    </location>
</feature>
<feature type="signal peptide" evidence="1">
    <location>
        <begin position="1"/>
        <end position="18"/>
    </location>
</feature>
<evidence type="ECO:0000313" key="4">
    <source>
        <dbReference type="Proteomes" id="UP000267268"/>
    </source>
</evidence>
<dbReference type="KEGG" id="fll:EI427_22850"/>
<evidence type="ECO:0000313" key="3">
    <source>
        <dbReference type="EMBL" id="AZQ65061.1"/>
    </source>
</evidence>
<dbReference type="InterPro" id="IPR013783">
    <property type="entry name" value="Ig-like_fold"/>
</dbReference>
<dbReference type="PROSITE" id="PS51166">
    <property type="entry name" value="CBM20"/>
    <property type="match status" value="4"/>
</dbReference>
<gene>
    <name evidence="3" type="ORF">EI427_22850</name>
</gene>
<protein>
    <submittedName>
        <fullName evidence="3">T9SS type A sorting domain-containing protein</fullName>
    </submittedName>
</protein>
<dbReference type="InterPro" id="IPR026444">
    <property type="entry name" value="Secre_tail"/>
</dbReference>
<dbReference type="InterPro" id="IPR008964">
    <property type="entry name" value="Invasin/intimin_cell_adhesion"/>
</dbReference>
<dbReference type="Proteomes" id="UP000267268">
    <property type="component" value="Chromosome 2"/>
</dbReference>
<dbReference type="OrthoDB" id="9757809at2"/>
<dbReference type="Pfam" id="PF18962">
    <property type="entry name" value="Por_Secre_tail"/>
    <property type="match status" value="1"/>
</dbReference>
<accession>A0A3Q9FUT5</accession>
<evidence type="ECO:0000259" key="2">
    <source>
        <dbReference type="PROSITE" id="PS51166"/>
    </source>
</evidence>
<feature type="domain" description="CBM20" evidence="2">
    <location>
        <begin position="1757"/>
        <end position="1868"/>
    </location>
</feature>
<dbReference type="Gene3D" id="2.60.40.10">
    <property type="entry name" value="Immunoglobulins"/>
    <property type="match status" value="9"/>
</dbReference>
<dbReference type="SUPFAM" id="SSF49452">
    <property type="entry name" value="Starch-binding domain-like"/>
    <property type="match status" value="6"/>
</dbReference>
<dbReference type="NCBIfam" id="TIGR04183">
    <property type="entry name" value="Por_Secre_tail"/>
    <property type="match status" value="1"/>
</dbReference>
<dbReference type="EMBL" id="CP034563">
    <property type="protein sequence ID" value="AZQ65061.1"/>
    <property type="molecule type" value="Genomic_DNA"/>
</dbReference>
<dbReference type="RefSeq" id="WP_126619405.1">
    <property type="nucleotide sequence ID" value="NZ_CP034563.1"/>
</dbReference>
<sequence length="2044" mass="226442">MKNIFLLFICLISINTFATNVTFSVDVSNEETTDKNIYVTGGFAGWSLDNQMTDENADGIYEITLDISETTEFKYIIGDWETQEDMSSKGCSPNSNRVLNLEGESDLVLTTETFNECSEQTFSLVTFSVDMSAETVGDDGVFMTGLNGSWNHNDIQLSDEDNDGVYEIAIYLENGSSHTYNFINGNWEDGRENCSEGKNRQLKVYNDDIVLSTVTFGSCNDNVEVVFTVDMSNETVGEDGVFMTGLNDSWNHNEIKLYDLNGDNIWETTVLLPKNSSHTYNFINGNWEDPRADCPEGKNRSIDILEEKITQPTVEYGACDQDVITVSTTFQVNMNGEDLVDGKVFIIELNGKWEQADWVEMLDEDNDGVFTAIVDLIEGDQNYRFNNGSDWNDENLSGTTCGNEENNNRTVTIASDGSENPTQVLDVVAFNSCTSSAPTYEVTFSVDLSNETASSPAIIVALTGEDLESETALTQNADDENIWEATLSLSQGSTYDYLFVNNGEQELERSDCNDGYHRALTVNGSEELSTVTYGTCTVPRVLVDVTFQVDMNDEVLVDDKVFIVELNGQWEQENWVEMSDSDEDGIYTAVVAVLEGSQSFRYNNGTDWNDEDLTGKECASGDTRNRVLTVISDGSEDPQQVLDLVAFNSCTSTPLPSVYKDVTFKVDASSLLDISNGLFIAATWNAWSPENFTPLLDSDEDGIWEGTVSLRADRTYEFKYTVGQDWDLVEDMTATDCNKGDTNNRYITLDATEEALSLEVVAFNSCTSSAPTYEVTFSVDLSNETASSPAIIVALTGEDLESETSLTQNADDENIWEATLSLTQGEEYEYLFVNNGEQELERSDCNDGYHRALTVNGSEELSTVTYGTCTVPRVLVDVTFQVDMNDEVLVDDKVFIVELNGQWEQENWVEMSDSDEDGIYTAVVAVLEGSQSFRYNNGTDWNDEDLTGKECASGDTRNRVLTVISDGSEDPQQVLDLVAFNSCTSTPLPSVYKDVTFKVDASSLLDISNGLFIAATWNAWTPDNFTPLLDSDEDGIWEGTVSLRADRTYEFKYTVGQDWDLVEDMTDTDCNKADTNNRYITLDATEEALSLEVVAFNSCTSSAPTYEVTFSVDLSNETASSPAIIVALTGEDLESETALTQNVDDTNVWEVTLSLTQGEEYEYLFVNNEEQELERESCSDGYLRSITVEESTILSTVIYGECTTPPVIVDVTFQVNMNGEDLVDGKVFIIELNGKWEQADWVEMLDEDNDGVFTAIVDLIEGDQNYRFNNGSDWNDENLSGTTCGNEENNNRTVTITSDGSENPTQVLDVVAFNSCTAEIPTYEVTFSVNLEGITPATPGIVGDVVGEGDWGDQIALTQNVDNENIWETVISLTRGQEYEYLFTNGDWEDGRANCLEGKNRSITVSGVEELATVDYGKCDVEPSLVDVTFQVNMNGEDVVDGKVFIVELNGKWEQADWVEMLDEDNDGIFTATVSLLEGNQIFRYNNGSNWNDEDLSEKECGQEGSKNRSLTIISDGSENPTQVLDVVAFNSCDNIVEDKIYKDVTFKVDAASFDDTSAGLYIAASWNNWMPEDFSPMTDEDNDGIWEATINLRAGKDYEFKYTLGNDWNDTEDMQNSGCEKASTNNRYITLDNTSESLALDVVAFNSCSSDQQIWNSILFSVDVPSVEIEGTPQVIGNWDKDRNPTELLNIGNNVYSKLIYLRADRTYTYQFAIDDAVEDFEGDCLDENNFRTILVQDDEELSIAIYNSCEESENKPSEETVMVTFKVNLTKERPSDEKVYLAGSWPSIDWNPELFQEMSDENNDGIWEVTIELLAGVSYEYQFTIGKNWENTEDLSGTGCEIEGTKNRGITVGSEDLILDVVCFNECSTCEINVISIAVSGNNITEKGGTSLMTAIIVPLNASIKDIEWSISNTDIATIDQNGLVTAKGDGTVVVTATSLERGSNVIGTKEITVSGQVITAIDGNMSVISIYPNPTSGSVTISSEDKIETILLYDVKGKLYREVSFEGTFKTKIDLSNLNKGVYFIKLMTSAGASTSRLIVN</sequence>